<evidence type="ECO:0000313" key="3">
    <source>
        <dbReference type="Proteomes" id="UP000187406"/>
    </source>
</evidence>
<comment type="caution">
    <text evidence="2">The sequence shown here is derived from an EMBL/GenBank/DDBJ whole genome shotgun (WGS) entry which is preliminary data.</text>
</comment>
<feature type="transmembrane region" description="Helical" evidence="1">
    <location>
        <begin position="7"/>
        <end position="24"/>
    </location>
</feature>
<accession>A0A1Q3BHX6</accession>
<dbReference type="AlphaFoldDB" id="A0A1Q3BHX6"/>
<keyword evidence="1" id="KW-0472">Membrane</keyword>
<dbReference type="Proteomes" id="UP000187406">
    <property type="component" value="Unassembled WGS sequence"/>
</dbReference>
<gene>
    <name evidence="2" type="ORF">CFOL_v3_11141</name>
</gene>
<sequence>RFHFRYELIAILACPPLLYGFNLIRVSTFHPQINLNSRTTLSSLILPFFNACFLSPFYHISPSFYSSYKAITHSGEIQEKEKWLRLHGDLEPSDLHLGGVYQSW</sequence>
<evidence type="ECO:0000313" key="2">
    <source>
        <dbReference type="EMBL" id="GAV67636.1"/>
    </source>
</evidence>
<feature type="non-terminal residue" evidence="2">
    <location>
        <position position="1"/>
    </location>
</feature>
<keyword evidence="1" id="KW-1133">Transmembrane helix</keyword>
<feature type="transmembrane region" description="Helical" evidence="1">
    <location>
        <begin position="44"/>
        <end position="61"/>
    </location>
</feature>
<protein>
    <submittedName>
        <fullName evidence="2">Uncharacterized protein</fullName>
    </submittedName>
</protein>
<evidence type="ECO:0000256" key="1">
    <source>
        <dbReference type="SAM" id="Phobius"/>
    </source>
</evidence>
<dbReference type="InParanoid" id="A0A1Q3BHX6"/>
<dbReference type="EMBL" id="BDDD01000576">
    <property type="protein sequence ID" value="GAV67636.1"/>
    <property type="molecule type" value="Genomic_DNA"/>
</dbReference>
<keyword evidence="3" id="KW-1185">Reference proteome</keyword>
<reference evidence="3" key="1">
    <citation type="submission" date="2016-04" db="EMBL/GenBank/DDBJ databases">
        <title>Cephalotus genome sequencing.</title>
        <authorList>
            <person name="Fukushima K."/>
            <person name="Hasebe M."/>
            <person name="Fang X."/>
        </authorList>
    </citation>
    <scope>NUCLEOTIDE SEQUENCE [LARGE SCALE GENOMIC DNA]</scope>
    <source>
        <strain evidence="3">cv. St1</strain>
    </source>
</reference>
<proteinExistence type="predicted"/>
<organism evidence="2 3">
    <name type="scientific">Cephalotus follicularis</name>
    <name type="common">Albany pitcher plant</name>
    <dbReference type="NCBI Taxonomy" id="3775"/>
    <lineage>
        <taxon>Eukaryota</taxon>
        <taxon>Viridiplantae</taxon>
        <taxon>Streptophyta</taxon>
        <taxon>Embryophyta</taxon>
        <taxon>Tracheophyta</taxon>
        <taxon>Spermatophyta</taxon>
        <taxon>Magnoliopsida</taxon>
        <taxon>eudicotyledons</taxon>
        <taxon>Gunneridae</taxon>
        <taxon>Pentapetalae</taxon>
        <taxon>rosids</taxon>
        <taxon>fabids</taxon>
        <taxon>Oxalidales</taxon>
        <taxon>Cephalotaceae</taxon>
        <taxon>Cephalotus</taxon>
    </lineage>
</organism>
<keyword evidence="1" id="KW-0812">Transmembrane</keyword>
<name>A0A1Q3BHX6_CEPFO</name>